<dbReference type="OrthoDB" id="28648at10239"/>
<dbReference type="GeneID" id="33194243"/>
<evidence type="ECO:0000256" key="1">
    <source>
        <dbReference type="SAM" id="MobiDB-lite"/>
    </source>
</evidence>
<dbReference type="KEGG" id="vg:33194243"/>
<organism evidence="2">
    <name type="scientific">Common bottlenose dolphin gammaherpesvirus 1 strain Sarasota</name>
    <dbReference type="NCBI Taxonomy" id="2022783"/>
    <lineage>
        <taxon>Viruses</taxon>
        <taxon>Duplodnaviria</taxon>
        <taxon>Heunggongvirae</taxon>
        <taxon>Peploviricota</taxon>
        <taxon>Herviviricetes</taxon>
        <taxon>Herpesvirales</taxon>
        <taxon>Orthoherpesviridae</taxon>
        <taxon>Gammaherpesvirinae</taxon>
        <taxon>Bossavirus</taxon>
        <taxon>Bossavirus delphinidgamma1</taxon>
        <taxon>Delphinid gammaherpesvirus 1</taxon>
    </lineage>
</organism>
<feature type="region of interest" description="Disordered" evidence="1">
    <location>
        <begin position="64"/>
        <end position="83"/>
    </location>
</feature>
<dbReference type="InterPro" id="IPR008002">
    <property type="entry name" value="Herpes_Orf30"/>
</dbReference>
<reference evidence="2" key="1">
    <citation type="submission" date="2017-04" db="EMBL/GenBank/DDBJ databases">
        <title>Genome sequence of delphinid gammaherpesvirus 1 from an Atlantic bottlenose dolphin (Tursiops truncatus).</title>
        <authorList>
            <person name="Davison A.J."/>
            <person name="Subramaniam K."/>
            <person name="Kerr K."/>
            <person name="Jacob J.J."/>
            <person name="Landrau-Giovannetti N."/>
            <person name="Waltzek T.B."/>
        </authorList>
    </citation>
    <scope>NUCLEOTIDE SEQUENCE [LARGE SCALE GENOMIC DNA]</scope>
    <source>
        <strain evidence="2">Sarasota</strain>
    </source>
</reference>
<evidence type="ECO:0000313" key="3">
    <source>
        <dbReference type="Proteomes" id="UP000214863"/>
    </source>
</evidence>
<sequence length="83" mass="9191">MSLSESDFRECEKFFAQRLSDIIRRGSLSIAGLRPSTTTTQQLENLCLAFDLLGTECIKEVKLANTPPARPSERTAPDAPPRP</sequence>
<dbReference type="Pfam" id="PF05338">
    <property type="entry name" value="DUF717"/>
    <property type="match status" value="1"/>
</dbReference>
<dbReference type="EMBL" id="KY965444">
    <property type="protein sequence ID" value="ARW78093.1"/>
    <property type="molecule type" value="Genomic_DNA"/>
</dbReference>
<evidence type="ECO:0000313" key="2">
    <source>
        <dbReference type="EMBL" id="ARW78093.1"/>
    </source>
</evidence>
<gene>
    <name evidence="2" type="primary">ORF30</name>
</gene>
<name>A0A1Z1NEH5_9GAMA</name>
<protein>
    <submittedName>
        <fullName evidence="2">Protein UL91</fullName>
    </submittedName>
</protein>
<dbReference type="Proteomes" id="UP000214863">
    <property type="component" value="Segment"/>
</dbReference>
<accession>A0A1Z1NEH5</accession>
<dbReference type="RefSeq" id="YP_009388531.1">
    <property type="nucleotide sequence ID" value="NC_035117.1"/>
</dbReference>
<proteinExistence type="predicted"/>
<keyword evidence="3" id="KW-1185">Reference proteome</keyword>